<evidence type="ECO:0000313" key="5">
    <source>
        <dbReference type="Proteomes" id="UP001489004"/>
    </source>
</evidence>
<name>A0AAW1Q302_9CHLO</name>
<dbReference type="PANTHER" id="PTHR12175:SF1">
    <property type="entry name" value="PITH DOMAIN-CONTAINING PROTEIN 1"/>
    <property type="match status" value="1"/>
</dbReference>
<organism evidence="4 5">
    <name type="scientific">[Myrmecia] bisecta</name>
    <dbReference type="NCBI Taxonomy" id="41462"/>
    <lineage>
        <taxon>Eukaryota</taxon>
        <taxon>Viridiplantae</taxon>
        <taxon>Chlorophyta</taxon>
        <taxon>core chlorophytes</taxon>
        <taxon>Trebouxiophyceae</taxon>
        <taxon>Trebouxiales</taxon>
        <taxon>Trebouxiaceae</taxon>
        <taxon>Myrmecia</taxon>
    </lineage>
</organism>
<dbReference type="InterPro" id="IPR037047">
    <property type="entry name" value="PITH_dom_sf"/>
</dbReference>
<dbReference type="InterPro" id="IPR010400">
    <property type="entry name" value="PITH_dom"/>
</dbReference>
<evidence type="ECO:0000256" key="2">
    <source>
        <dbReference type="SAM" id="MobiDB-lite"/>
    </source>
</evidence>
<dbReference type="InterPro" id="IPR008979">
    <property type="entry name" value="Galactose-bd-like_sf"/>
</dbReference>
<feature type="region of interest" description="Disordered" evidence="2">
    <location>
        <begin position="211"/>
        <end position="236"/>
    </location>
</feature>
<dbReference type="Pfam" id="PF06201">
    <property type="entry name" value="PITH"/>
    <property type="match status" value="1"/>
</dbReference>
<gene>
    <name evidence="4" type="ORF">WJX72_004575</name>
</gene>
<dbReference type="SUPFAM" id="SSF49785">
    <property type="entry name" value="Galactose-binding domain-like"/>
    <property type="match status" value="1"/>
</dbReference>
<reference evidence="4 5" key="1">
    <citation type="journal article" date="2024" name="Nat. Commun.">
        <title>Phylogenomics reveals the evolutionary origins of lichenization in chlorophyte algae.</title>
        <authorList>
            <person name="Puginier C."/>
            <person name="Libourel C."/>
            <person name="Otte J."/>
            <person name="Skaloud P."/>
            <person name="Haon M."/>
            <person name="Grisel S."/>
            <person name="Petersen M."/>
            <person name="Berrin J.G."/>
            <person name="Delaux P.M."/>
            <person name="Dal Grande F."/>
            <person name="Keller J."/>
        </authorList>
    </citation>
    <scope>NUCLEOTIDE SEQUENCE [LARGE SCALE GENOMIC DNA]</scope>
    <source>
        <strain evidence="4 5">SAG 2043</strain>
    </source>
</reference>
<keyword evidence="5" id="KW-1185">Reference proteome</keyword>
<dbReference type="GO" id="GO:0005737">
    <property type="term" value="C:cytoplasm"/>
    <property type="evidence" value="ECO:0007669"/>
    <property type="project" value="UniProtKB-ARBA"/>
</dbReference>
<proteinExistence type="inferred from homology"/>
<feature type="domain" description="PITH" evidence="3">
    <location>
        <begin position="35"/>
        <end position="210"/>
    </location>
</feature>
<comment type="caution">
    <text evidence="4">The sequence shown here is derived from an EMBL/GenBank/DDBJ whole genome shotgun (WGS) entry which is preliminary data.</text>
</comment>
<dbReference type="EMBL" id="JALJOR010000006">
    <property type="protein sequence ID" value="KAK9815492.1"/>
    <property type="molecule type" value="Genomic_DNA"/>
</dbReference>
<dbReference type="Proteomes" id="UP001489004">
    <property type="component" value="Unassembled WGS sequence"/>
</dbReference>
<dbReference type="PANTHER" id="PTHR12175">
    <property type="entry name" value="AD039 HT014 THIOREDOXIN FAMILY TRP26"/>
    <property type="match status" value="1"/>
</dbReference>
<dbReference type="AlphaFoldDB" id="A0AAW1Q302"/>
<dbReference type="InterPro" id="IPR045099">
    <property type="entry name" value="PITH1-like"/>
</dbReference>
<dbReference type="PROSITE" id="PS51532">
    <property type="entry name" value="PITH"/>
    <property type="match status" value="1"/>
</dbReference>
<evidence type="ECO:0000256" key="1">
    <source>
        <dbReference type="ARBA" id="ARBA00025788"/>
    </source>
</evidence>
<evidence type="ECO:0000313" key="4">
    <source>
        <dbReference type="EMBL" id="KAK9815492.1"/>
    </source>
</evidence>
<protein>
    <recommendedName>
        <fullName evidence="3">PITH domain-containing protein</fullName>
    </recommendedName>
</protein>
<sequence>MIAVSAKCQQWHLHLPATRMPGPPTQGCCAHDHDCSEADCGPAWSLHRHIDLPNVRCLNEAESGSVRNVFRAWEQRLDTSLPPLVSNEDDGELLIHIPFDGSIRVKAICIIGGTDGTAPAELKAYVNRDDLDFGLVADMPPVQKWDLQEDGHGQIEYPTQIPKFSGIHSLDLHIPRNFGADVTKIHFIGLKGDYTPAKREAVIAVYESRPMPQDHTVPDSHPMAHQPTAREGGAHH</sequence>
<evidence type="ECO:0000259" key="3">
    <source>
        <dbReference type="PROSITE" id="PS51532"/>
    </source>
</evidence>
<dbReference type="Gene3D" id="2.60.120.470">
    <property type="entry name" value="PITH domain"/>
    <property type="match status" value="1"/>
</dbReference>
<comment type="similarity">
    <text evidence="1">Belongs to the PITHD1 family.</text>
</comment>
<accession>A0AAW1Q302</accession>